<dbReference type="Proteomes" id="UP000236728">
    <property type="component" value="Unassembled WGS sequence"/>
</dbReference>
<dbReference type="AlphaFoldDB" id="A0A1H5YP36"/>
<organism evidence="2 3">
    <name type="scientific">Bryocella elongata</name>
    <dbReference type="NCBI Taxonomy" id="863522"/>
    <lineage>
        <taxon>Bacteria</taxon>
        <taxon>Pseudomonadati</taxon>
        <taxon>Acidobacteriota</taxon>
        <taxon>Terriglobia</taxon>
        <taxon>Terriglobales</taxon>
        <taxon>Acidobacteriaceae</taxon>
        <taxon>Bryocella</taxon>
    </lineage>
</organism>
<evidence type="ECO:0000313" key="2">
    <source>
        <dbReference type="EMBL" id="SEG25868.1"/>
    </source>
</evidence>
<sequence>MKKQILAAVSGILLATSLGAGAQVVVRIGPPHPLVEHPGPPPHPGWAWRAGYHRWDGANYVWVPGEYVEPPHPRAHWVDGHWAHRGGGWVWIEGHWR</sequence>
<evidence type="ECO:0000256" key="1">
    <source>
        <dbReference type="SAM" id="SignalP"/>
    </source>
</evidence>
<name>A0A1H5YP36_9BACT</name>
<feature type="chain" id="PRO_5009290748" evidence="1">
    <location>
        <begin position="23"/>
        <end position="97"/>
    </location>
</feature>
<keyword evidence="1" id="KW-0732">Signal</keyword>
<reference evidence="2 3" key="1">
    <citation type="submission" date="2016-10" db="EMBL/GenBank/DDBJ databases">
        <authorList>
            <person name="de Groot N.N."/>
        </authorList>
    </citation>
    <scope>NUCLEOTIDE SEQUENCE [LARGE SCALE GENOMIC DNA]</scope>
    <source>
        <strain evidence="2 3">DSM 22489</strain>
    </source>
</reference>
<dbReference type="Pfam" id="PF12779">
    <property type="entry name" value="WXXGXW"/>
    <property type="match status" value="2"/>
</dbReference>
<evidence type="ECO:0000313" key="3">
    <source>
        <dbReference type="Proteomes" id="UP000236728"/>
    </source>
</evidence>
<dbReference type="OrthoDB" id="121499at2"/>
<protein>
    <submittedName>
        <fullName evidence="2">YXWGXW repeat-containing protein</fullName>
    </submittedName>
</protein>
<dbReference type="RefSeq" id="WP_103933262.1">
    <property type="nucleotide sequence ID" value="NZ_FNVA01000003.1"/>
</dbReference>
<proteinExistence type="predicted"/>
<dbReference type="EMBL" id="FNVA01000003">
    <property type="protein sequence ID" value="SEG25868.1"/>
    <property type="molecule type" value="Genomic_DNA"/>
</dbReference>
<feature type="signal peptide" evidence="1">
    <location>
        <begin position="1"/>
        <end position="22"/>
    </location>
</feature>
<keyword evidence="3" id="KW-1185">Reference proteome</keyword>
<accession>A0A1H5YP36</accession>
<gene>
    <name evidence="2" type="ORF">SAMN05421819_2412</name>
</gene>
<dbReference type="InterPro" id="IPR024447">
    <property type="entry name" value="YXWGXW_rpt"/>
</dbReference>